<evidence type="ECO:0000313" key="1">
    <source>
        <dbReference type="EMBL" id="VYU65877.1"/>
    </source>
</evidence>
<dbReference type="EMBL" id="CACRTZ010000033">
    <property type="protein sequence ID" value="VYU65877.1"/>
    <property type="molecule type" value="Genomic_DNA"/>
</dbReference>
<reference evidence="1" key="1">
    <citation type="submission" date="2019-11" db="EMBL/GenBank/DDBJ databases">
        <authorList>
            <person name="Feng L."/>
        </authorList>
    </citation>
    <scope>NUCLEOTIDE SEQUENCE</scope>
    <source>
        <strain evidence="1">EMassiliensisLFYP7</strain>
    </source>
</reference>
<organism evidence="1">
    <name type="scientific">Phytobacter massiliensis</name>
    <dbReference type="NCBI Taxonomy" id="1485952"/>
    <lineage>
        <taxon>Bacteria</taxon>
        <taxon>Pseudomonadati</taxon>
        <taxon>Pseudomonadota</taxon>
        <taxon>Gammaproteobacteria</taxon>
        <taxon>Enterobacterales</taxon>
        <taxon>Enterobacteriaceae</taxon>
        <taxon>Phytobacter</taxon>
    </lineage>
</organism>
<dbReference type="AlphaFoldDB" id="A0A6N3GM09"/>
<evidence type="ECO:0008006" key="2">
    <source>
        <dbReference type="Google" id="ProtNLM"/>
    </source>
</evidence>
<sequence>MSLLADISSPALPAVKTGWQLFHPLAIGMMTPGRAWRNPAYRRKFLLRSLLAPVSTAKLLSSLAALPEVVPLLYIQPGLPCRLHRPWLARTVDKKTALAALTFHYQTFFASLPPAARAAFFSAQGVPLAELCGKADERYRITLAADAQLDKEGEATLIFSDAAHTRLAEMTFTLCHYHNQRTLFIGGLQGAKVNVPHESIQSATKSCHGLFPKRLLLEAATTVAALLDAQQIVAVSNATHIYQSWRYRRKKQGKLLADYDSFWQSMGGERNAEGHFLLPASIPRKPMEEIASKKRAEYRRRYALLESLHAQITQTLSR</sequence>
<dbReference type="Pfam" id="PF04393">
    <property type="entry name" value="DUF535"/>
    <property type="match status" value="1"/>
</dbReference>
<name>A0A6N3GM09_9ENTR</name>
<dbReference type="PANTHER" id="PTHR38785">
    <property type="entry name" value="HOMOLOG OF VIRK"/>
    <property type="match status" value="1"/>
</dbReference>
<gene>
    <name evidence="1" type="ORF">EMLFYP7_03325</name>
</gene>
<dbReference type="InterPro" id="IPR007488">
    <property type="entry name" value="DUF535"/>
</dbReference>
<protein>
    <recommendedName>
        <fullName evidence="2">DUF535 domain-containing protein</fullName>
    </recommendedName>
</protein>
<proteinExistence type="predicted"/>
<accession>A0A6N3GM09</accession>
<dbReference type="PANTHER" id="PTHR38785:SF1">
    <property type="entry name" value="HOMOLOG OF VIRK"/>
    <property type="match status" value="1"/>
</dbReference>
<dbReference type="RefSeq" id="WP_156566767.1">
    <property type="nucleotide sequence ID" value="NZ_CACRTZ010000033.1"/>
</dbReference>
<dbReference type="GO" id="GO:0006974">
    <property type="term" value="P:DNA damage response"/>
    <property type="evidence" value="ECO:0007669"/>
    <property type="project" value="TreeGrafter"/>
</dbReference>